<name>A0AAU6W0I2_9CAUD</name>
<dbReference type="EMBL" id="PP179318">
    <property type="protein sequence ID" value="XAI70050.1"/>
    <property type="molecule type" value="Genomic_DNA"/>
</dbReference>
<reference evidence="1" key="1">
    <citation type="journal article" date="2024" name="J. Gen. Virol.">
        <title>Novel phages of Pseudomonas syringae unveil numerous potential auxiliary metabolic genes.</title>
        <authorList>
            <person name="Feltin C."/>
            <person name="Garneau J.R."/>
            <person name="Morris C.E."/>
            <person name="Berard A."/>
            <person name="Torres-Barcelo C."/>
        </authorList>
    </citation>
    <scope>NUCLEOTIDE SEQUENCE</scope>
</reference>
<accession>A0AAU6W0I2</accession>
<gene>
    <name evidence="1" type="ORF">Nican01_00037</name>
</gene>
<proteinExistence type="predicted"/>
<evidence type="ECO:0000313" key="1">
    <source>
        <dbReference type="EMBL" id="XAI70050.1"/>
    </source>
</evidence>
<sequence>MKFSLDRLLCKLTGRNWNYFITFVYYMAPGEINSGSATKSMTFSVKDRNVLGNHRVLKKELLPRFVIDLPKHCRTNGSMEVLSITYVGWFKPYDRKHPKTGKIGHKKPWYRV</sequence>
<protein>
    <submittedName>
        <fullName evidence="1">Uncharacterized protein</fullName>
    </submittedName>
</protein>
<organism evidence="1">
    <name type="scientific">Pseudomonas phage Nican01</name>
    <dbReference type="NCBI Taxonomy" id="3138540"/>
    <lineage>
        <taxon>Viruses</taxon>
        <taxon>Duplodnaviria</taxon>
        <taxon>Heunggongvirae</taxon>
        <taxon>Uroviricota</taxon>
        <taxon>Caudoviricetes</taxon>
        <taxon>Nickievirus</taxon>
    </lineage>
</organism>